<dbReference type="EMBL" id="JAVRRG010000055">
    <property type="protein sequence ID" value="KAK5092603.1"/>
    <property type="molecule type" value="Genomic_DNA"/>
</dbReference>
<dbReference type="PANTHER" id="PTHR35201:SF4">
    <property type="entry name" value="BETA-PINACENE SYNTHASE-RELATED"/>
    <property type="match status" value="1"/>
</dbReference>
<keyword evidence="4" id="KW-0479">Metal-binding</keyword>
<dbReference type="Gene3D" id="1.10.600.10">
    <property type="entry name" value="Farnesyl Diphosphate Synthase"/>
    <property type="match status" value="1"/>
</dbReference>
<protein>
    <recommendedName>
        <fullName evidence="4">Terpene synthase</fullName>
        <ecNumber evidence="4">4.2.3.-</ecNumber>
    </recommendedName>
</protein>
<comment type="caution">
    <text evidence="5">The sequence shown here is derived from an EMBL/GenBank/DDBJ whole genome shotgun (WGS) entry which is preliminary data.</text>
</comment>
<comment type="cofactor">
    <cofactor evidence="1 4">
        <name>Mg(2+)</name>
        <dbReference type="ChEBI" id="CHEBI:18420"/>
    </cofactor>
</comment>
<sequence>MSVDDGIVYNDKLMRLARGDELPDRSVPVEYLMYDIWASMREHDKELADEVLEPAFVFMRAQVDKQRLKPMDLHTYFKYREQDVGKAFLSAIMRFSMGLRLSESEHDLARPVEENASKSISVINDICSYEKEVRVAAQGHEGGALCSSVPIMQSIADVDVDGAKRILWSMCREWEVRHVQLVQEIREKNKSAALAAYMEGLEYQMAGNEVWSLETPRYNDVTVG</sequence>
<dbReference type="PANTHER" id="PTHR35201">
    <property type="entry name" value="TERPENE SYNTHASE"/>
    <property type="match status" value="1"/>
</dbReference>
<evidence type="ECO:0000313" key="6">
    <source>
        <dbReference type="Proteomes" id="UP001345013"/>
    </source>
</evidence>
<gene>
    <name evidence="5" type="ORF">LTR24_005065</name>
</gene>
<dbReference type="EC" id="4.2.3.-" evidence="4"/>
<accession>A0ABR0KBP6</accession>
<proteinExistence type="inferred from homology"/>
<reference evidence="5 6" key="1">
    <citation type="submission" date="2023-08" db="EMBL/GenBank/DDBJ databases">
        <title>Black Yeasts Isolated from many extreme environments.</title>
        <authorList>
            <person name="Coleine C."/>
            <person name="Stajich J.E."/>
            <person name="Selbmann L."/>
        </authorList>
    </citation>
    <scope>NUCLEOTIDE SEQUENCE [LARGE SCALE GENOMIC DNA]</scope>
    <source>
        <strain evidence="5 6">CCFEE 5885</strain>
    </source>
</reference>
<keyword evidence="3 4" id="KW-0460">Magnesium</keyword>
<keyword evidence="4" id="KW-0456">Lyase</keyword>
<evidence type="ECO:0000256" key="2">
    <source>
        <dbReference type="ARBA" id="ARBA00006333"/>
    </source>
</evidence>
<evidence type="ECO:0000256" key="4">
    <source>
        <dbReference type="RuleBase" id="RU366034"/>
    </source>
</evidence>
<evidence type="ECO:0000313" key="5">
    <source>
        <dbReference type="EMBL" id="KAK5092603.1"/>
    </source>
</evidence>
<dbReference type="InterPro" id="IPR008949">
    <property type="entry name" value="Isoprenoid_synthase_dom_sf"/>
</dbReference>
<evidence type="ECO:0000256" key="1">
    <source>
        <dbReference type="ARBA" id="ARBA00001946"/>
    </source>
</evidence>
<organism evidence="5 6">
    <name type="scientific">Lithohypha guttulata</name>
    <dbReference type="NCBI Taxonomy" id="1690604"/>
    <lineage>
        <taxon>Eukaryota</taxon>
        <taxon>Fungi</taxon>
        <taxon>Dikarya</taxon>
        <taxon>Ascomycota</taxon>
        <taxon>Pezizomycotina</taxon>
        <taxon>Eurotiomycetes</taxon>
        <taxon>Chaetothyriomycetidae</taxon>
        <taxon>Chaetothyriales</taxon>
        <taxon>Trichomeriaceae</taxon>
        <taxon>Lithohypha</taxon>
    </lineage>
</organism>
<name>A0ABR0KBP6_9EURO</name>
<comment type="similarity">
    <text evidence="2 4">Belongs to the terpene synthase family.</text>
</comment>
<keyword evidence="6" id="KW-1185">Reference proteome</keyword>
<dbReference type="Pfam" id="PF19086">
    <property type="entry name" value="Terpene_syn_C_2"/>
    <property type="match status" value="1"/>
</dbReference>
<evidence type="ECO:0000256" key="3">
    <source>
        <dbReference type="ARBA" id="ARBA00022842"/>
    </source>
</evidence>
<dbReference type="SUPFAM" id="SSF48576">
    <property type="entry name" value="Terpenoid synthases"/>
    <property type="match status" value="1"/>
</dbReference>
<dbReference type="InterPro" id="IPR034686">
    <property type="entry name" value="Terpene_cyclase-like_2"/>
</dbReference>
<dbReference type="Proteomes" id="UP001345013">
    <property type="component" value="Unassembled WGS sequence"/>
</dbReference>